<evidence type="ECO:0000313" key="3">
    <source>
        <dbReference type="Proteomes" id="UP000547879"/>
    </source>
</evidence>
<keyword evidence="3" id="KW-1185">Reference proteome</keyword>
<sequence>METSFAVGCLLQQPFSDIFRPARRAVTDGRNAHGPSARRDPRVRFPRTTWRPREPFPTTGSWRGYTPADRASTSYDADRIPPLFQLRCRLVHRTRVCCSAAAPAQLSAGSWLREKADQFMPRRIWRISKSAIAVCPAGRPVKTSNEADPMRLEKNLCPRGWRQWA</sequence>
<reference evidence="2 3" key="1">
    <citation type="submission" date="2020-08" db="EMBL/GenBank/DDBJ databases">
        <title>Genomic Encyclopedia of Type Strains, Phase IV (KMG-IV): sequencing the most valuable type-strain genomes for metagenomic binning, comparative biology and taxonomic classification.</title>
        <authorList>
            <person name="Goeker M."/>
        </authorList>
    </citation>
    <scope>NUCLEOTIDE SEQUENCE [LARGE SCALE GENOMIC DNA]</scope>
    <source>
        <strain evidence="2 3">DSM 100734</strain>
    </source>
</reference>
<gene>
    <name evidence="2" type="ORF">HNQ72_004368</name>
</gene>
<evidence type="ECO:0000313" key="2">
    <source>
        <dbReference type="EMBL" id="MBB6164523.1"/>
    </source>
</evidence>
<dbReference type="Proteomes" id="UP000547879">
    <property type="component" value="Unassembled WGS sequence"/>
</dbReference>
<accession>A0A7W9YB47</accession>
<dbReference type="EMBL" id="JACHEG010000006">
    <property type="protein sequence ID" value="MBB6164523.1"/>
    <property type="molecule type" value="Genomic_DNA"/>
</dbReference>
<name>A0A7W9YB47_9HYPH</name>
<feature type="region of interest" description="Disordered" evidence="1">
    <location>
        <begin position="47"/>
        <end position="68"/>
    </location>
</feature>
<evidence type="ECO:0000256" key="1">
    <source>
        <dbReference type="SAM" id="MobiDB-lite"/>
    </source>
</evidence>
<organism evidence="2 3">
    <name type="scientific">Rhizobium wenxiniae</name>
    <dbReference type="NCBI Taxonomy" id="1737357"/>
    <lineage>
        <taxon>Bacteria</taxon>
        <taxon>Pseudomonadati</taxon>
        <taxon>Pseudomonadota</taxon>
        <taxon>Alphaproteobacteria</taxon>
        <taxon>Hyphomicrobiales</taxon>
        <taxon>Rhizobiaceae</taxon>
        <taxon>Rhizobium/Agrobacterium group</taxon>
        <taxon>Rhizobium</taxon>
    </lineage>
</organism>
<proteinExistence type="predicted"/>
<protein>
    <submittedName>
        <fullName evidence="2">Uncharacterized protein</fullName>
    </submittedName>
</protein>
<comment type="caution">
    <text evidence="2">The sequence shown here is derived from an EMBL/GenBank/DDBJ whole genome shotgun (WGS) entry which is preliminary data.</text>
</comment>
<dbReference type="AlphaFoldDB" id="A0A7W9YB47"/>